<evidence type="ECO:0000313" key="2">
    <source>
        <dbReference type="Proteomes" id="UP000184420"/>
    </source>
</evidence>
<reference evidence="1 2" key="1">
    <citation type="submission" date="2016-11" db="EMBL/GenBank/DDBJ databases">
        <authorList>
            <person name="Jaros S."/>
            <person name="Januszkiewicz K."/>
            <person name="Wedrychowicz H."/>
        </authorList>
    </citation>
    <scope>NUCLEOTIDE SEQUENCE [LARGE SCALE GENOMIC DNA]</scope>
    <source>
        <strain evidence="1 2">DSM 27406</strain>
    </source>
</reference>
<evidence type="ECO:0000313" key="1">
    <source>
        <dbReference type="EMBL" id="SHM09275.1"/>
    </source>
</evidence>
<dbReference type="Proteomes" id="UP000184420">
    <property type="component" value="Unassembled WGS sequence"/>
</dbReference>
<name>A0A1M7FZE8_9BACT</name>
<keyword evidence="2" id="KW-1185">Reference proteome</keyword>
<organism evidence="1 2">
    <name type="scientific">Chitinophaga jiangningensis</name>
    <dbReference type="NCBI Taxonomy" id="1419482"/>
    <lineage>
        <taxon>Bacteria</taxon>
        <taxon>Pseudomonadati</taxon>
        <taxon>Bacteroidota</taxon>
        <taxon>Chitinophagia</taxon>
        <taxon>Chitinophagales</taxon>
        <taxon>Chitinophagaceae</taxon>
        <taxon>Chitinophaga</taxon>
    </lineage>
</organism>
<protein>
    <submittedName>
        <fullName evidence="1">Uncharacterized protein</fullName>
    </submittedName>
</protein>
<dbReference type="AlphaFoldDB" id="A0A1M7FZE8"/>
<accession>A0A1M7FZE8</accession>
<dbReference type="RefSeq" id="WP_073083478.1">
    <property type="nucleotide sequence ID" value="NZ_FRBL01000006.1"/>
</dbReference>
<dbReference type="EMBL" id="FRBL01000006">
    <property type="protein sequence ID" value="SHM09275.1"/>
    <property type="molecule type" value="Genomic_DNA"/>
</dbReference>
<sequence length="161" mass="18549">MKLFLIISFILAGQLCKAQDGANTPKYHDYLKGADGIPMKMGQDGRTNVFAIKLTYENGHLIQPVIFSYNSNDIFKNFIESHLSDLDTLPWNKFIPAIKSMKRYSVWWLHVYASADYERTLHPFSPTELFNDMQAAFNVVSKDNEVTFIAPPYLVQMFSFH</sequence>
<proteinExistence type="predicted"/>
<gene>
    <name evidence="1" type="ORF">SAMN05444266_106335</name>
</gene>